<dbReference type="Gene3D" id="6.10.340.10">
    <property type="match status" value="1"/>
</dbReference>
<sequence>MSAIFAVTTYALAQSYLLSQRERAVLRQAYLDANYVRGRLESAGADVPAILTAMAPTSGSALVVHWRDRWFSSSLDVGRSSIPRSLRDVVADGRPASIRTRIDGVPAIVIGVPLPSVQASYYEVAPLRELQENLRTLGVVLTGGALVAALAGAGLGVYASRSVVRPLNDVAGAAAQIAGGRLDTRLPPTRDPELATIVGSFNSMVDTLHQRIERDARLAADVSHELRSPLTTLVASVEVLDKRRDELSPRSQRALDLVIEELDRFRRLLDNLLELARVGAGLAPEAAEPMSLWELLEHTLARSGQTTAVLSGARDVQVTGDKLRLERVFANLIDNAERHGGGLAAVTIVGERDRALVLVDDDGPGVPISERERIFDRFATGRTARGSSSGTGLGLALVSETVAAHGGAVWCADRPGRGGRFVVSLPRADARPDGATTAGGET</sequence>
<keyword evidence="8" id="KW-1133">Transmembrane helix</keyword>
<dbReference type="SMART" id="SM00388">
    <property type="entry name" value="HisKA"/>
    <property type="match status" value="1"/>
</dbReference>
<evidence type="ECO:0000256" key="3">
    <source>
        <dbReference type="ARBA" id="ARBA00012438"/>
    </source>
</evidence>
<evidence type="ECO:0000313" key="13">
    <source>
        <dbReference type="EMBL" id="REF35664.1"/>
    </source>
</evidence>
<evidence type="ECO:0000259" key="12">
    <source>
        <dbReference type="PROSITE" id="PS50885"/>
    </source>
</evidence>
<gene>
    <name evidence="13" type="ORF">DFJ64_1049</name>
</gene>
<dbReference type="InterPro" id="IPR003660">
    <property type="entry name" value="HAMP_dom"/>
</dbReference>
<organism evidence="13 14">
    <name type="scientific">Thermasporomyces composti</name>
    <dbReference type="NCBI Taxonomy" id="696763"/>
    <lineage>
        <taxon>Bacteria</taxon>
        <taxon>Bacillati</taxon>
        <taxon>Actinomycetota</taxon>
        <taxon>Actinomycetes</taxon>
        <taxon>Propionibacteriales</taxon>
        <taxon>Nocardioidaceae</taxon>
        <taxon>Thermasporomyces</taxon>
    </lineage>
</organism>
<evidence type="ECO:0000256" key="7">
    <source>
        <dbReference type="ARBA" id="ARBA00022777"/>
    </source>
</evidence>
<dbReference type="Gene3D" id="3.30.565.10">
    <property type="entry name" value="Histidine kinase-like ATPase, C-terminal domain"/>
    <property type="match status" value="1"/>
</dbReference>
<dbReference type="Pfam" id="PF00672">
    <property type="entry name" value="HAMP"/>
    <property type="match status" value="1"/>
</dbReference>
<dbReference type="InterPro" id="IPR003661">
    <property type="entry name" value="HisK_dim/P_dom"/>
</dbReference>
<keyword evidence="5" id="KW-0808">Transferase</keyword>
<evidence type="ECO:0000313" key="14">
    <source>
        <dbReference type="Proteomes" id="UP000256485"/>
    </source>
</evidence>
<comment type="catalytic activity">
    <reaction evidence="1">
        <text>ATP + protein L-histidine = ADP + protein N-phospho-L-histidine.</text>
        <dbReference type="EC" id="2.7.13.3"/>
    </reaction>
</comment>
<proteinExistence type="predicted"/>
<dbReference type="Pfam" id="PF00512">
    <property type="entry name" value="HisKA"/>
    <property type="match status" value="1"/>
</dbReference>
<dbReference type="InterPro" id="IPR003594">
    <property type="entry name" value="HATPase_dom"/>
</dbReference>
<dbReference type="CDD" id="cd00075">
    <property type="entry name" value="HATPase"/>
    <property type="match status" value="1"/>
</dbReference>
<keyword evidence="9" id="KW-0902">Two-component regulatory system</keyword>
<dbReference type="InterPro" id="IPR036890">
    <property type="entry name" value="HATPase_C_sf"/>
</dbReference>
<accession>A0A3D9VBX3</accession>
<dbReference type="CDD" id="cd06225">
    <property type="entry name" value="HAMP"/>
    <property type="match status" value="1"/>
</dbReference>
<keyword evidence="7 13" id="KW-0418">Kinase</keyword>
<dbReference type="GO" id="GO:0005886">
    <property type="term" value="C:plasma membrane"/>
    <property type="evidence" value="ECO:0007669"/>
    <property type="project" value="UniProtKB-SubCell"/>
</dbReference>
<feature type="domain" description="Histidine kinase" evidence="11">
    <location>
        <begin position="221"/>
        <end position="429"/>
    </location>
</feature>
<dbReference type="InterPro" id="IPR050428">
    <property type="entry name" value="TCS_sensor_his_kinase"/>
</dbReference>
<dbReference type="PANTHER" id="PTHR45436">
    <property type="entry name" value="SENSOR HISTIDINE KINASE YKOH"/>
    <property type="match status" value="1"/>
</dbReference>
<feature type="domain" description="HAMP" evidence="12">
    <location>
        <begin position="161"/>
        <end position="213"/>
    </location>
</feature>
<keyword evidence="14" id="KW-1185">Reference proteome</keyword>
<dbReference type="PROSITE" id="PS50109">
    <property type="entry name" value="HIS_KIN"/>
    <property type="match status" value="1"/>
</dbReference>
<comment type="caution">
    <text evidence="13">The sequence shown here is derived from an EMBL/GenBank/DDBJ whole genome shotgun (WGS) entry which is preliminary data.</text>
</comment>
<dbReference type="PRINTS" id="PR00344">
    <property type="entry name" value="BCTRLSENSOR"/>
</dbReference>
<dbReference type="PANTHER" id="PTHR45436:SF5">
    <property type="entry name" value="SENSOR HISTIDINE KINASE TRCS"/>
    <property type="match status" value="1"/>
</dbReference>
<dbReference type="GO" id="GO:0000155">
    <property type="term" value="F:phosphorelay sensor kinase activity"/>
    <property type="evidence" value="ECO:0007669"/>
    <property type="project" value="InterPro"/>
</dbReference>
<dbReference type="Gene3D" id="1.10.287.130">
    <property type="match status" value="1"/>
</dbReference>
<dbReference type="EMBL" id="QTUC01000001">
    <property type="protein sequence ID" value="REF35664.1"/>
    <property type="molecule type" value="Genomic_DNA"/>
</dbReference>
<dbReference type="PROSITE" id="PS50885">
    <property type="entry name" value="HAMP"/>
    <property type="match status" value="1"/>
</dbReference>
<dbReference type="AlphaFoldDB" id="A0A3D9VBX3"/>
<evidence type="ECO:0000256" key="1">
    <source>
        <dbReference type="ARBA" id="ARBA00000085"/>
    </source>
</evidence>
<evidence type="ECO:0000256" key="9">
    <source>
        <dbReference type="ARBA" id="ARBA00023012"/>
    </source>
</evidence>
<dbReference type="Pfam" id="PF02518">
    <property type="entry name" value="HATPase_c"/>
    <property type="match status" value="1"/>
</dbReference>
<reference evidence="13 14" key="1">
    <citation type="submission" date="2018-08" db="EMBL/GenBank/DDBJ databases">
        <title>Sequencing the genomes of 1000 actinobacteria strains.</title>
        <authorList>
            <person name="Klenk H.-P."/>
        </authorList>
    </citation>
    <scope>NUCLEOTIDE SEQUENCE [LARGE SCALE GENOMIC DNA]</scope>
    <source>
        <strain evidence="13 14">DSM 22891</strain>
    </source>
</reference>
<dbReference type="SUPFAM" id="SSF55874">
    <property type="entry name" value="ATPase domain of HSP90 chaperone/DNA topoisomerase II/histidine kinase"/>
    <property type="match status" value="1"/>
</dbReference>
<evidence type="ECO:0000256" key="4">
    <source>
        <dbReference type="ARBA" id="ARBA00022553"/>
    </source>
</evidence>
<evidence type="ECO:0000256" key="8">
    <source>
        <dbReference type="ARBA" id="ARBA00022989"/>
    </source>
</evidence>
<keyword evidence="6" id="KW-0812">Transmembrane</keyword>
<comment type="subcellular location">
    <subcellularLocation>
        <location evidence="2">Cell membrane</location>
    </subcellularLocation>
</comment>
<dbReference type="SUPFAM" id="SSF47384">
    <property type="entry name" value="Homodimeric domain of signal transducing histidine kinase"/>
    <property type="match status" value="1"/>
</dbReference>
<dbReference type="SUPFAM" id="SSF158472">
    <property type="entry name" value="HAMP domain-like"/>
    <property type="match status" value="1"/>
</dbReference>
<dbReference type="SMART" id="SM00387">
    <property type="entry name" value="HATPase_c"/>
    <property type="match status" value="1"/>
</dbReference>
<evidence type="ECO:0000256" key="10">
    <source>
        <dbReference type="ARBA" id="ARBA00023136"/>
    </source>
</evidence>
<dbReference type="InterPro" id="IPR036097">
    <property type="entry name" value="HisK_dim/P_sf"/>
</dbReference>
<dbReference type="CDD" id="cd00082">
    <property type="entry name" value="HisKA"/>
    <property type="match status" value="1"/>
</dbReference>
<evidence type="ECO:0000259" key="11">
    <source>
        <dbReference type="PROSITE" id="PS50109"/>
    </source>
</evidence>
<dbReference type="InterPro" id="IPR004358">
    <property type="entry name" value="Sig_transdc_His_kin-like_C"/>
</dbReference>
<keyword evidence="10" id="KW-0472">Membrane</keyword>
<dbReference type="InterPro" id="IPR005467">
    <property type="entry name" value="His_kinase_dom"/>
</dbReference>
<keyword evidence="4" id="KW-0597">Phosphoprotein</keyword>
<dbReference type="Proteomes" id="UP000256485">
    <property type="component" value="Unassembled WGS sequence"/>
</dbReference>
<dbReference type="SMART" id="SM00304">
    <property type="entry name" value="HAMP"/>
    <property type="match status" value="1"/>
</dbReference>
<dbReference type="EC" id="2.7.13.3" evidence="3"/>
<name>A0A3D9VBX3_THECX</name>
<evidence type="ECO:0000256" key="6">
    <source>
        <dbReference type="ARBA" id="ARBA00022692"/>
    </source>
</evidence>
<evidence type="ECO:0000256" key="5">
    <source>
        <dbReference type="ARBA" id="ARBA00022679"/>
    </source>
</evidence>
<evidence type="ECO:0000256" key="2">
    <source>
        <dbReference type="ARBA" id="ARBA00004236"/>
    </source>
</evidence>
<protein>
    <recommendedName>
        <fullName evidence="3">histidine kinase</fullName>
        <ecNumber evidence="3">2.7.13.3</ecNumber>
    </recommendedName>
</protein>